<comment type="cofactor">
    <cofactor evidence="1">
        <name>[4Fe-4S] cluster</name>
        <dbReference type="ChEBI" id="CHEBI:49883"/>
    </cofactor>
</comment>
<dbReference type="PANTHER" id="PTHR30217:SF11">
    <property type="entry name" value="UBIQUINONE BIOSYNTHESIS PROTEIN UBIV"/>
    <property type="match status" value="1"/>
</dbReference>
<dbReference type="AlphaFoldDB" id="A0A1G8XJR0"/>
<dbReference type="EMBL" id="FNFH01000002">
    <property type="protein sequence ID" value="SDJ90464.1"/>
    <property type="molecule type" value="Genomic_DNA"/>
</dbReference>
<keyword evidence="2" id="KW-0645">Protease</keyword>
<organism evidence="2 3">
    <name type="scientific">Microbulbifer yueqingensis</name>
    <dbReference type="NCBI Taxonomy" id="658219"/>
    <lineage>
        <taxon>Bacteria</taxon>
        <taxon>Pseudomonadati</taxon>
        <taxon>Pseudomonadota</taxon>
        <taxon>Gammaproteobacteria</taxon>
        <taxon>Cellvibrionales</taxon>
        <taxon>Microbulbiferaceae</taxon>
        <taxon>Microbulbifer</taxon>
    </lineage>
</organism>
<protein>
    <recommendedName>
        <fullName evidence="1">Ubiquinone biosynthesis protein UbiV</fullName>
    </recommendedName>
</protein>
<dbReference type="HAMAP" id="MF_02233">
    <property type="entry name" value="UbiV"/>
    <property type="match status" value="1"/>
</dbReference>
<keyword evidence="1" id="KW-0479">Metal-binding</keyword>
<name>A0A1G8XJR0_9GAMM</name>
<sequence length="293" mass="32784">MMKLSLGPNQFYWRRTDTNLFYERMLETPLDILYVGEVVCGKRNELRAADWLELAFALADASDKEIVVSTLTLLESGADFNWVRRVCDNNRLLVEANDMSAVQLLSGAGLPFACGPAINVYNHRTLATLVGKGMVRWTVPVEVSGRQLGQILARCDKRPEVELLAYGHMPLAYSARCFTARHLGIGKDECERRCIEFAEGIALESQEQQQLFLVNGIQTMSGEPVNLLPYVEQLRETGVDILRLSPQQREMENVIEAFDRVRLGTAGTDLLPGGVDGYWHDQCGFEIIARDGA</sequence>
<feature type="binding site" evidence="1">
    <location>
        <position position="40"/>
    </location>
    <ligand>
        <name>[4Fe-4S] cluster</name>
        <dbReference type="ChEBI" id="CHEBI:49883"/>
    </ligand>
</feature>
<feature type="binding site" evidence="1">
    <location>
        <position position="177"/>
    </location>
    <ligand>
        <name>[4Fe-4S] cluster</name>
        <dbReference type="ChEBI" id="CHEBI:49883"/>
    </ligand>
</feature>
<comment type="function">
    <text evidence="1">Required for O(2)-independent ubiquinone (coenzyme Q) biosynthesis. Together with UbiU, is essential for the C6-hydroxylation reaction in the oxygen-independent ubiquinone biosynthesis pathway.</text>
</comment>
<comment type="similarity">
    <text evidence="1">Belongs to the peptidase U32 family. UbiV subfamily.</text>
</comment>
<evidence type="ECO:0000256" key="1">
    <source>
        <dbReference type="HAMAP-Rule" id="MF_02233"/>
    </source>
</evidence>
<keyword evidence="3" id="KW-1185">Reference proteome</keyword>
<dbReference type="InterPro" id="IPR051454">
    <property type="entry name" value="RNA/ubiquinone_mod_enzymes"/>
</dbReference>
<dbReference type="GO" id="GO:0006508">
    <property type="term" value="P:proteolysis"/>
    <property type="evidence" value="ECO:0007669"/>
    <property type="project" value="UniProtKB-KW"/>
</dbReference>
<keyword evidence="2" id="KW-0378">Hydrolase</keyword>
<dbReference type="GO" id="GO:0046872">
    <property type="term" value="F:metal ion binding"/>
    <property type="evidence" value="ECO:0007669"/>
    <property type="project" value="UniProtKB-KW"/>
</dbReference>
<keyword evidence="1" id="KW-0831">Ubiquinone biosynthesis</keyword>
<reference evidence="3" key="1">
    <citation type="submission" date="2016-10" db="EMBL/GenBank/DDBJ databases">
        <authorList>
            <person name="Varghese N."/>
            <person name="Submissions S."/>
        </authorList>
    </citation>
    <scope>NUCLEOTIDE SEQUENCE [LARGE SCALE GENOMIC DNA]</scope>
    <source>
        <strain evidence="3">CGMCC 1.10658</strain>
    </source>
</reference>
<dbReference type="Proteomes" id="UP000199305">
    <property type="component" value="Unassembled WGS sequence"/>
</dbReference>
<evidence type="ECO:0000313" key="2">
    <source>
        <dbReference type="EMBL" id="SDJ90464.1"/>
    </source>
</evidence>
<dbReference type="GO" id="GO:0006744">
    <property type="term" value="P:ubiquinone biosynthetic process"/>
    <property type="evidence" value="ECO:0007669"/>
    <property type="project" value="UniProtKB-UniRule"/>
</dbReference>
<comment type="pathway">
    <text evidence="1">Cofactor biosynthesis; ubiquinone biosynthesis.</text>
</comment>
<dbReference type="PANTHER" id="PTHR30217">
    <property type="entry name" value="PEPTIDASE U32 FAMILY"/>
    <property type="match status" value="1"/>
</dbReference>
<dbReference type="NCBIfam" id="NF011991">
    <property type="entry name" value="PRK15447.1"/>
    <property type="match status" value="1"/>
</dbReference>
<accession>A0A1G8XJR0</accession>
<comment type="subunit">
    <text evidence="1">Forms a heterodimer with UbiU.</text>
</comment>
<feature type="binding site" evidence="1">
    <location>
        <position position="194"/>
    </location>
    <ligand>
        <name>[4Fe-4S] cluster</name>
        <dbReference type="ChEBI" id="CHEBI:49883"/>
    </ligand>
</feature>
<keyword evidence="1" id="KW-0411">Iron-sulfur</keyword>
<dbReference type="InterPro" id="IPR001539">
    <property type="entry name" value="Peptidase_U32"/>
</dbReference>
<gene>
    <name evidence="1" type="primary">ubiV</name>
    <name evidence="2" type="ORF">SAMN05216212_1115</name>
</gene>
<dbReference type="GO" id="GO:0051539">
    <property type="term" value="F:4 iron, 4 sulfur cluster binding"/>
    <property type="evidence" value="ECO:0007669"/>
    <property type="project" value="UniProtKB-UniRule"/>
</dbReference>
<feature type="binding site" evidence="1">
    <location>
        <position position="190"/>
    </location>
    <ligand>
        <name>[4Fe-4S] cluster</name>
        <dbReference type="ChEBI" id="CHEBI:49883"/>
    </ligand>
</feature>
<keyword evidence="1" id="KW-0408">Iron</keyword>
<dbReference type="GO" id="GO:0008233">
    <property type="term" value="F:peptidase activity"/>
    <property type="evidence" value="ECO:0007669"/>
    <property type="project" value="UniProtKB-KW"/>
</dbReference>
<dbReference type="UniPathway" id="UPA00232"/>
<dbReference type="InterPro" id="IPR043693">
    <property type="entry name" value="UbiV"/>
</dbReference>
<dbReference type="STRING" id="658219.SAMN05216212_1115"/>
<evidence type="ECO:0000313" key="3">
    <source>
        <dbReference type="Proteomes" id="UP000199305"/>
    </source>
</evidence>
<dbReference type="RefSeq" id="WP_217631374.1">
    <property type="nucleotide sequence ID" value="NZ_FNFH01000002.1"/>
</dbReference>
<keyword evidence="1" id="KW-0004">4Fe-4S</keyword>
<dbReference type="Pfam" id="PF01136">
    <property type="entry name" value="Peptidase_U32"/>
    <property type="match status" value="1"/>
</dbReference>
<proteinExistence type="inferred from homology"/>